<dbReference type="Proteomes" id="UP001500212">
    <property type="component" value="Unassembled WGS sequence"/>
</dbReference>
<reference evidence="3" key="1">
    <citation type="journal article" date="2019" name="Int. J. Syst. Evol. Microbiol.">
        <title>The Global Catalogue of Microorganisms (GCM) 10K type strain sequencing project: providing services to taxonomists for standard genome sequencing and annotation.</title>
        <authorList>
            <consortium name="The Broad Institute Genomics Platform"/>
            <consortium name="The Broad Institute Genome Sequencing Center for Infectious Disease"/>
            <person name="Wu L."/>
            <person name="Ma J."/>
        </authorList>
    </citation>
    <scope>NUCLEOTIDE SEQUENCE [LARGE SCALE GENOMIC DNA]</scope>
    <source>
        <strain evidence="3">JCM 17938</strain>
    </source>
</reference>
<dbReference type="InterPro" id="IPR038727">
    <property type="entry name" value="NadR/Ttd14_AAA_dom"/>
</dbReference>
<dbReference type="Gene3D" id="3.40.50.300">
    <property type="entry name" value="P-loop containing nucleotide triphosphate hydrolases"/>
    <property type="match status" value="1"/>
</dbReference>
<dbReference type="EMBL" id="BAABHJ010000020">
    <property type="protein sequence ID" value="GAA4612358.1"/>
    <property type="molecule type" value="Genomic_DNA"/>
</dbReference>
<dbReference type="RefSeq" id="WP_345359893.1">
    <property type="nucleotide sequence ID" value="NZ_BAABHJ010000020.1"/>
</dbReference>
<accession>A0ABP8TN78</accession>
<dbReference type="Pfam" id="PF13521">
    <property type="entry name" value="AAA_28"/>
    <property type="match status" value="1"/>
</dbReference>
<evidence type="ECO:0000313" key="2">
    <source>
        <dbReference type="EMBL" id="GAA4612358.1"/>
    </source>
</evidence>
<comment type="caution">
    <text evidence="2">The sequence shown here is derived from an EMBL/GenBank/DDBJ whole genome shotgun (WGS) entry which is preliminary data.</text>
</comment>
<evidence type="ECO:0000259" key="1">
    <source>
        <dbReference type="Pfam" id="PF13521"/>
    </source>
</evidence>
<gene>
    <name evidence="2" type="ORF">GCM10023195_52880</name>
</gene>
<feature type="domain" description="NadR/Ttd14 AAA" evidence="1">
    <location>
        <begin position="10"/>
        <end position="177"/>
    </location>
</feature>
<organism evidence="2 3">
    <name type="scientific">Actinoallomurus liliacearum</name>
    <dbReference type="NCBI Taxonomy" id="1080073"/>
    <lineage>
        <taxon>Bacteria</taxon>
        <taxon>Bacillati</taxon>
        <taxon>Actinomycetota</taxon>
        <taxon>Actinomycetes</taxon>
        <taxon>Streptosporangiales</taxon>
        <taxon>Thermomonosporaceae</taxon>
        <taxon>Actinoallomurus</taxon>
    </lineage>
</organism>
<sequence>MSVQPQSRFVVVTGGPGAGKTTLIEQLRRERFACAPEGGRAIIQDQVAIGGEALPWRDAGLFAELMLGWDLRSYRHTTEYGAAGNTPVFFDRGVVDVIGYLRLMRLPVPPHLHAAAQRFRYDRRVFVAPHWPEIYRRDDDRRQTPEEAERTFHACVAAYTDYGYEPVLLPRAGVAERARFVLDAIGHGTQKTR</sequence>
<protein>
    <submittedName>
        <fullName evidence="2">AAA family ATPase</fullName>
    </submittedName>
</protein>
<dbReference type="SUPFAM" id="SSF52540">
    <property type="entry name" value="P-loop containing nucleoside triphosphate hydrolases"/>
    <property type="match status" value="1"/>
</dbReference>
<name>A0ABP8TN78_9ACTN</name>
<dbReference type="InterPro" id="IPR027417">
    <property type="entry name" value="P-loop_NTPase"/>
</dbReference>
<keyword evidence="3" id="KW-1185">Reference proteome</keyword>
<proteinExistence type="predicted"/>
<evidence type="ECO:0000313" key="3">
    <source>
        <dbReference type="Proteomes" id="UP001500212"/>
    </source>
</evidence>